<dbReference type="CDD" id="cd07185">
    <property type="entry name" value="OmpA_C-like"/>
    <property type="match status" value="1"/>
</dbReference>
<protein>
    <submittedName>
        <fullName evidence="8">Outer membrane protein and related peptidoglycan-associated (Lipo)protein</fullName>
    </submittedName>
</protein>
<keyword evidence="6" id="KW-0732">Signal</keyword>
<feature type="chain" id="PRO_5004215771" evidence="6">
    <location>
        <begin position="31"/>
        <end position="494"/>
    </location>
</feature>
<dbReference type="STRING" id="349521.HCH_00779"/>
<evidence type="ECO:0000256" key="4">
    <source>
        <dbReference type="PROSITE-ProRule" id="PRU00473"/>
    </source>
</evidence>
<dbReference type="HOGENOM" id="CLU_043021_0_0_6"/>
<dbReference type="Pfam" id="PF00691">
    <property type="entry name" value="OmpA"/>
    <property type="match status" value="1"/>
</dbReference>
<gene>
    <name evidence="8" type="ordered locus">HCH_00779</name>
</gene>
<dbReference type="PROSITE" id="PS51123">
    <property type="entry name" value="OMPA_2"/>
    <property type="match status" value="1"/>
</dbReference>
<dbReference type="eggNOG" id="COG2885">
    <property type="taxonomic scope" value="Bacteria"/>
</dbReference>
<comment type="subcellular location">
    <subcellularLocation>
        <location evidence="1">Cell outer membrane</location>
    </subcellularLocation>
</comment>
<evidence type="ECO:0000256" key="2">
    <source>
        <dbReference type="ARBA" id="ARBA00023136"/>
    </source>
</evidence>
<evidence type="ECO:0000256" key="6">
    <source>
        <dbReference type="SAM" id="SignalP"/>
    </source>
</evidence>
<dbReference type="RefSeq" id="WP_011394752.1">
    <property type="nucleotide sequence ID" value="NC_007645.1"/>
</dbReference>
<proteinExistence type="predicted"/>
<accession>Q2SNU9</accession>
<keyword evidence="9" id="KW-1185">Reference proteome</keyword>
<dbReference type="KEGG" id="hch:HCH_00779"/>
<evidence type="ECO:0000313" key="8">
    <source>
        <dbReference type="EMBL" id="ABC27675.1"/>
    </source>
</evidence>
<dbReference type="Proteomes" id="UP000000238">
    <property type="component" value="Chromosome"/>
</dbReference>
<dbReference type="Gene3D" id="3.30.1330.60">
    <property type="entry name" value="OmpA-like domain"/>
    <property type="match status" value="1"/>
</dbReference>
<dbReference type="EMBL" id="CP000155">
    <property type="protein sequence ID" value="ABC27675.1"/>
    <property type="molecule type" value="Genomic_DNA"/>
</dbReference>
<dbReference type="PROSITE" id="PS51257">
    <property type="entry name" value="PROKAR_LIPOPROTEIN"/>
    <property type="match status" value="1"/>
</dbReference>
<feature type="signal peptide" evidence="6">
    <location>
        <begin position="1"/>
        <end position="30"/>
    </location>
</feature>
<evidence type="ECO:0000256" key="3">
    <source>
        <dbReference type="ARBA" id="ARBA00023237"/>
    </source>
</evidence>
<reference evidence="8 9" key="1">
    <citation type="journal article" date="2005" name="Nucleic Acids Res.">
        <title>Genomic blueprint of Hahella chejuensis, a marine microbe producing an algicidal agent.</title>
        <authorList>
            <person name="Jeong H."/>
            <person name="Yim J.H."/>
            <person name="Lee C."/>
            <person name="Choi S.-H."/>
            <person name="Park Y.K."/>
            <person name="Yoon S.H."/>
            <person name="Hur C.-G."/>
            <person name="Kang H.-Y."/>
            <person name="Kim D."/>
            <person name="Lee H.H."/>
            <person name="Park K.H."/>
            <person name="Park S.-H."/>
            <person name="Park H.-S."/>
            <person name="Lee H.K."/>
            <person name="Oh T.K."/>
            <person name="Kim J.F."/>
        </authorList>
    </citation>
    <scope>NUCLEOTIDE SEQUENCE [LARGE SCALE GENOMIC DNA]</scope>
    <source>
        <strain evidence="8 9">KCTC 2396</strain>
    </source>
</reference>
<dbReference type="AlphaFoldDB" id="Q2SNU9"/>
<feature type="domain" description="OmpA-like" evidence="7">
    <location>
        <begin position="373"/>
        <end position="491"/>
    </location>
</feature>
<evidence type="ECO:0000313" key="9">
    <source>
        <dbReference type="Proteomes" id="UP000000238"/>
    </source>
</evidence>
<keyword evidence="3" id="KW-0998">Cell outer membrane</keyword>
<dbReference type="InterPro" id="IPR050330">
    <property type="entry name" value="Bact_OuterMem_StrucFunc"/>
</dbReference>
<dbReference type="OrthoDB" id="9782229at2"/>
<keyword evidence="5" id="KW-0175">Coiled coil</keyword>
<name>Q2SNU9_HAHCH</name>
<dbReference type="InterPro" id="IPR006665">
    <property type="entry name" value="OmpA-like"/>
</dbReference>
<sequence>MFISKKLYRLFTATSLALAIAACSSTPVLKQEPAAVSLDEAKQLYAQMETSRDNDVHLYAPDAYGKAVEAYNEALELSRSKPTVAAAKAQAGLTYAAQAEKQADAARGKLQAIENARQAAMTANGEELLGDEFASADKQLRDIAAQLEKQPGADNNKAQTALAGVYRDIELRSLKLDVTGKARKAIEQARKEDIDDHAPKTLRVAEEEMLLALSTLENDRSQQEKARRHANNALTQVQHARAIAAQAADFEARDASLEDILLWHEARLAEAVQPVVSEIPFEKGSAQVKESINEALNRLQQEKLTLRHALTEAEVREVQSAASLETMKQEMEQKLLAVQLETDAVKRANEEIQRRFEFVQELFTLTEADVYRQNANVLIRAHGFKFASGSSEVQRDNVTLLNKIIDAIEAFPNCKIRISGHTDNRGDRALNQSLSEKRASNVAKFLANVGSIDSSRIEAEGFGASRPVANNDTKEGRAANRRVEVLIINDANLP</sequence>
<dbReference type="InterPro" id="IPR036737">
    <property type="entry name" value="OmpA-like_sf"/>
</dbReference>
<organism evidence="8 9">
    <name type="scientific">Hahella chejuensis (strain KCTC 2396)</name>
    <dbReference type="NCBI Taxonomy" id="349521"/>
    <lineage>
        <taxon>Bacteria</taxon>
        <taxon>Pseudomonadati</taxon>
        <taxon>Pseudomonadota</taxon>
        <taxon>Gammaproteobacteria</taxon>
        <taxon>Oceanospirillales</taxon>
        <taxon>Hahellaceae</taxon>
        <taxon>Hahella</taxon>
    </lineage>
</organism>
<keyword evidence="2 4" id="KW-0472">Membrane</keyword>
<dbReference type="PANTHER" id="PTHR30329">
    <property type="entry name" value="STATOR ELEMENT OF FLAGELLAR MOTOR COMPLEX"/>
    <property type="match status" value="1"/>
</dbReference>
<dbReference type="PRINTS" id="PR01021">
    <property type="entry name" value="OMPADOMAIN"/>
</dbReference>
<dbReference type="SUPFAM" id="SSF103088">
    <property type="entry name" value="OmpA-like"/>
    <property type="match status" value="1"/>
</dbReference>
<dbReference type="GO" id="GO:0009279">
    <property type="term" value="C:cell outer membrane"/>
    <property type="evidence" value="ECO:0007669"/>
    <property type="project" value="UniProtKB-SubCell"/>
</dbReference>
<evidence type="ECO:0000259" key="7">
    <source>
        <dbReference type="PROSITE" id="PS51123"/>
    </source>
</evidence>
<dbReference type="InterPro" id="IPR006664">
    <property type="entry name" value="OMP_bac"/>
</dbReference>
<evidence type="ECO:0000256" key="1">
    <source>
        <dbReference type="ARBA" id="ARBA00004442"/>
    </source>
</evidence>
<feature type="coiled-coil region" evidence="5">
    <location>
        <begin position="289"/>
        <end position="341"/>
    </location>
</feature>
<evidence type="ECO:0000256" key="5">
    <source>
        <dbReference type="SAM" id="Coils"/>
    </source>
</evidence>
<dbReference type="PANTHER" id="PTHR30329:SF21">
    <property type="entry name" value="LIPOPROTEIN YIAD-RELATED"/>
    <property type="match status" value="1"/>
</dbReference>